<dbReference type="PROSITE" id="PS51419">
    <property type="entry name" value="RAB"/>
    <property type="match status" value="1"/>
</dbReference>
<dbReference type="NCBIfam" id="TIGR00231">
    <property type="entry name" value="small_GTP"/>
    <property type="match status" value="1"/>
</dbReference>
<keyword evidence="3" id="KW-0175">Coiled coil</keyword>
<dbReference type="Pfam" id="PF00071">
    <property type="entry name" value="Ras"/>
    <property type="match status" value="1"/>
</dbReference>
<dbReference type="Gene3D" id="3.40.50.300">
    <property type="entry name" value="P-loop containing nucleotide triphosphate hydrolases"/>
    <property type="match status" value="1"/>
</dbReference>
<evidence type="ECO:0000256" key="2">
    <source>
        <dbReference type="ARBA" id="ARBA00023134"/>
    </source>
</evidence>
<dbReference type="PRINTS" id="PR00449">
    <property type="entry name" value="RASTRNSFRMNG"/>
</dbReference>
<feature type="coiled-coil region" evidence="3">
    <location>
        <begin position="332"/>
        <end position="363"/>
    </location>
</feature>
<dbReference type="SUPFAM" id="SSF52540">
    <property type="entry name" value="P-loop containing nucleoside triphosphate hydrolases"/>
    <property type="match status" value="1"/>
</dbReference>
<dbReference type="InterPro" id="IPR027417">
    <property type="entry name" value="P-loop_NTPase"/>
</dbReference>
<sequence length="366" mass="41157">MGNGCSSDVSEKAPIAPLEQLPALKIAIVGDPGVGKTSVLLRYLRNQFSPLYIPTKKVAIENVVRKVNVPAHTVVSLTFWDIPGREDMDIHKAYFRNLDAAIVVVDLTNKATIDMANVWRQTVVNKLTKTVPIDGNNNPGEPMVTEEPVEDPFNFPVLLLGNKLDIIESEIYEGIVNKQVSVDVDADGVVTVSAKQSDNSVAMAIQSLVRNILEKRNIPRKWRPVVEEPKPPQNDQPFIYDKLKKTDMEKYDEIIVKADEFLKETMVLRHYYTYAAVSKAILRDGPSICIGLEKYDKGFDKMYANFASHQAPTNEKARDKNEVDPEEVANKIVHNRAKIQHAKQEMEEAMKAVEQAARKIANVEHW</sequence>
<keyword evidence="2" id="KW-0342">GTP-binding</keyword>
<evidence type="ECO:0000256" key="1">
    <source>
        <dbReference type="ARBA" id="ARBA00022741"/>
    </source>
</evidence>
<dbReference type="EMBL" id="CP111017">
    <property type="protein sequence ID" value="WAR07605.1"/>
    <property type="molecule type" value="Genomic_DNA"/>
</dbReference>
<dbReference type="InterPro" id="IPR001806">
    <property type="entry name" value="Small_GTPase"/>
</dbReference>
<name>A0ABY7ECM4_MYAAR</name>
<dbReference type="PANTHER" id="PTHR47977">
    <property type="entry name" value="RAS-RELATED PROTEIN RAB"/>
    <property type="match status" value="1"/>
</dbReference>
<proteinExistence type="predicted"/>
<evidence type="ECO:0000313" key="5">
    <source>
        <dbReference type="Proteomes" id="UP001164746"/>
    </source>
</evidence>
<keyword evidence="1" id="KW-0547">Nucleotide-binding</keyword>
<dbReference type="InterPro" id="IPR005225">
    <property type="entry name" value="Small_GTP-bd"/>
</dbReference>
<dbReference type="SMART" id="SM00175">
    <property type="entry name" value="RAB"/>
    <property type="match status" value="1"/>
</dbReference>
<reference evidence="4" key="1">
    <citation type="submission" date="2022-11" db="EMBL/GenBank/DDBJ databases">
        <title>Centuries of genome instability and evolution in soft-shell clam transmissible cancer (bioRxiv).</title>
        <authorList>
            <person name="Hart S.F.M."/>
            <person name="Yonemitsu M.A."/>
            <person name="Giersch R.M."/>
            <person name="Beal B.F."/>
            <person name="Arriagada G."/>
            <person name="Davis B.W."/>
            <person name="Ostrander E.A."/>
            <person name="Goff S.P."/>
            <person name="Metzger M.J."/>
        </authorList>
    </citation>
    <scope>NUCLEOTIDE SEQUENCE</scope>
    <source>
        <strain evidence="4">MELC-2E11</strain>
        <tissue evidence="4">Siphon/mantle</tissue>
    </source>
</reference>
<gene>
    <name evidence="4" type="ORF">MAR_017563</name>
</gene>
<dbReference type="SMART" id="SM00173">
    <property type="entry name" value="RAS"/>
    <property type="match status" value="1"/>
</dbReference>
<dbReference type="Proteomes" id="UP001164746">
    <property type="component" value="Chromosome 6"/>
</dbReference>
<evidence type="ECO:0000313" key="4">
    <source>
        <dbReference type="EMBL" id="WAR07605.1"/>
    </source>
</evidence>
<organism evidence="4 5">
    <name type="scientific">Mya arenaria</name>
    <name type="common">Soft-shell clam</name>
    <dbReference type="NCBI Taxonomy" id="6604"/>
    <lineage>
        <taxon>Eukaryota</taxon>
        <taxon>Metazoa</taxon>
        <taxon>Spiralia</taxon>
        <taxon>Lophotrochozoa</taxon>
        <taxon>Mollusca</taxon>
        <taxon>Bivalvia</taxon>
        <taxon>Autobranchia</taxon>
        <taxon>Heteroconchia</taxon>
        <taxon>Euheterodonta</taxon>
        <taxon>Imparidentia</taxon>
        <taxon>Neoheterodontei</taxon>
        <taxon>Myida</taxon>
        <taxon>Myoidea</taxon>
        <taxon>Myidae</taxon>
        <taxon>Mya</taxon>
    </lineage>
</organism>
<dbReference type="InterPro" id="IPR050227">
    <property type="entry name" value="Rab"/>
</dbReference>
<accession>A0ABY7ECM4</accession>
<evidence type="ECO:0000256" key="3">
    <source>
        <dbReference type="SAM" id="Coils"/>
    </source>
</evidence>
<keyword evidence="5" id="KW-1185">Reference proteome</keyword>
<protein>
    <submittedName>
        <fullName evidence="4">RB32B-like protein</fullName>
    </submittedName>
</protein>